<dbReference type="EMBL" id="JADIML010000076">
    <property type="protein sequence ID" value="MBO8462802.1"/>
    <property type="molecule type" value="Genomic_DNA"/>
</dbReference>
<comment type="caution">
    <text evidence="1">The sequence shown here is derived from an EMBL/GenBank/DDBJ whole genome shotgun (WGS) entry which is preliminary data.</text>
</comment>
<dbReference type="AlphaFoldDB" id="A0A9D9HZ22"/>
<dbReference type="Proteomes" id="UP000823618">
    <property type="component" value="Unassembled WGS sequence"/>
</dbReference>
<protein>
    <submittedName>
        <fullName evidence="1">Uncharacterized protein</fullName>
    </submittedName>
</protein>
<sequence length="77" mass="9193">MLDWYQRVQTIEDVIGELDKQIAISSQYGHWNEYYTKAFLLAKIKCMDEALETMGQIYRNEIPPKIMEKLYQTSQLE</sequence>
<gene>
    <name evidence="1" type="ORF">IAC13_02590</name>
</gene>
<organism evidence="1 2">
    <name type="scientific">Candidatus Scybalomonas excrementavium</name>
    <dbReference type="NCBI Taxonomy" id="2840943"/>
    <lineage>
        <taxon>Bacteria</taxon>
        <taxon>Bacillati</taxon>
        <taxon>Bacillota</taxon>
        <taxon>Clostridia</taxon>
        <taxon>Lachnospirales</taxon>
        <taxon>Lachnospiraceae</taxon>
        <taxon>Lachnospiraceae incertae sedis</taxon>
        <taxon>Candidatus Scybalomonas</taxon>
    </lineage>
</organism>
<evidence type="ECO:0000313" key="1">
    <source>
        <dbReference type="EMBL" id="MBO8462802.1"/>
    </source>
</evidence>
<accession>A0A9D9HZ22</accession>
<name>A0A9D9HZ22_9FIRM</name>
<evidence type="ECO:0000313" key="2">
    <source>
        <dbReference type="Proteomes" id="UP000823618"/>
    </source>
</evidence>
<reference evidence="1" key="2">
    <citation type="journal article" date="2021" name="PeerJ">
        <title>Extensive microbial diversity within the chicken gut microbiome revealed by metagenomics and culture.</title>
        <authorList>
            <person name="Gilroy R."/>
            <person name="Ravi A."/>
            <person name="Getino M."/>
            <person name="Pursley I."/>
            <person name="Horton D.L."/>
            <person name="Alikhan N.F."/>
            <person name="Baker D."/>
            <person name="Gharbi K."/>
            <person name="Hall N."/>
            <person name="Watson M."/>
            <person name="Adriaenssens E.M."/>
            <person name="Foster-Nyarko E."/>
            <person name="Jarju S."/>
            <person name="Secka A."/>
            <person name="Antonio M."/>
            <person name="Oren A."/>
            <person name="Chaudhuri R.R."/>
            <person name="La Ragione R."/>
            <person name="Hildebrand F."/>
            <person name="Pallen M.J."/>
        </authorList>
    </citation>
    <scope>NUCLEOTIDE SEQUENCE</scope>
    <source>
        <strain evidence="1">E3-2379</strain>
    </source>
</reference>
<proteinExistence type="predicted"/>
<reference evidence="1" key="1">
    <citation type="submission" date="2020-10" db="EMBL/GenBank/DDBJ databases">
        <authorList>
            <person name="Gilroy R."/>
        </authorList>
    </citation>
    <scope>NUCLEOTIDE SEQUENCE</scope>
    <source>
        <strain evidence="1">E3-2379</strain>
    </source>
</reference>